<dbReference type="EMBL" id="CAJHNH020001001">
    <property type="protein sequence ID" value="CAG5120984.1"/>
    <property type="molecule type" value="Genomic_DNA"/>
</dbReference>
<dbReference type="GO" id="GO:0007411">
    <property type="term" value="P:axon guidance"/>
    <property type="evidence" value="ECO:0007669"/>
    <property type="project" value="TreeGrafter"/>
</dbReference>
<gene>
    <name evidence="12" type="ORF">CUNI_LOCUS6542</name>
</gene>
<dbReference type="Proteomes" id="UP000678393">
    <property type="component" value="Unassembled WGS sequence"/>
</dbReference>
<evidence type="ECO:0000256" key="5">
    <source>
        <dbReference type="ARBA" id="ARBA00022902"/>
    </source>
</evidence>
<dbReference type="GO" id="GO:0030335">
    <property type="term" value="P:positive regulation of cell migration"/>
    <property type="evidence" value="ECO:0007669"/>
    <property type="project" value="TreeGrafter"/>
</dbReference>
<sequence>CEKPNSNSKRSSEQSTDLFTAVKKYQLMDRAVMSRELGPLIMRENERWTHIVVDLVQTKTIPYIILFLATEDGKVRKMVRFPGTEKTCLIEEIKIVANGHPRPVKNMKISSRKGAIYISTEGDILKVPVERCHRFSNRRMCLDAQDPYCGWDTILDVCSPAPNGDPDSVFWEQDFKHCPVLDYQVDGGWSEWSEWSTCSQVGLDRAIEKCLCRSRSCDNPKPSLNGRPCGEPTMEVSNCTVHGAWTEWSAWSACSQTCGMSHRQRSRRCGNPSPRFGGNDCPGKDKDIETCPDSVECPLVPVDGSWSSWSGWSTCTTNCNGGIQTRKRSCDRPPPDRGGLLCTGNREEWRMCNTHKCTEISKSSPWTEWIQTNRTAGGYFQQRFRFTCRANVENSKDIKTSFAKAQAQFCFNSNKGCYKPNELSDGITSIDTFTAVDRVLKNYCRQRRRLFKKYCNCRTLGVFLVCQKCGFG</sequence>
<evidence type="ECO:0000256" key="3">
    <source>
        <dbReference type="ARBA" id="ARBA00022737"/>
    </source>
</evidence>
<dbReference type="Gene3D" id="2.130.10.10">
    <property type="entry name" value="YVTN repeat-like/Quinoprotein amine dehydrogenase"/>
    <property type="match status" value="1"/>
</dbReference>
<dbReference type="Pfam" id="PF01437">
    <property type="entry name" value="PSI"/>
    <property type="match status" value="1"/>
</dbReference>
<feature type="non-terminal residue" evidence="12">
    <location>
        <position position="472"/>
    </location>
</feature>
<comment type="caution">
    <text evidence="12">The sequence shown here is derived from an EMBL/GenBank/DDBJ whole genome shotgun (WGS) entry which is preliminary data.</text>
</comment>
<dbReference type="PROSITE" id="PS51004">
    <property type="entry name" value="SEMA"/>
    <property type="match status" value="1"/>
</dbReference>
<dbReference type="Pfam" id="PF01403">
    <property type="entry name" value="Sema"/>
    <property type="match status" value="1"/>
</dbReference>
<dbReference type="GO" id="GO:0045499">
    <property type="term" value="F:chemorepellent activity"/>
    <property type="evidence" value="ECO:0007669"/>
    <property type="project" value="TreeGrafter"/>
</dbReference>
<dbReference type="FunFam" id="2.20.100.10:FF:000001">
    <property type="entry name" value="semaphorin-5A isoform X1"/>
    <property type="match status" value="1"/>
</dbReference>
<dbReference type="GO" id="GO:0071526">
    <property type="term" value="P:semaphorin-plexin signaling pathway"/>
    <property type="evidence" value="ECO:0007669"/>
    <property type="project" value="TreeGrafter"/>
</dbReference>
<dbReference type="PANTHER" id="PTHR11036:SF79">
    <property type="entry name" value="SEMAPHORIN 5C, ISOFORM A"/>
    <property type="match status" value="1"/>
</dbReference>
<keyword evidence="9" id="KW-0325">Glycoprotein</keyword>
<evidence type="ECO:0000256" key="10">
    <source>
        <dbReference type="PROSITE-ProRule" id="PRU00352"/>
    </source>
</evidence>
<comment type="subcellular location">
    <subcellularLocation>
        <location evidence="1">Membrane</location>
        <topology evidence="1">Single-pass membrane protein</topology>
    </subcellularLocation>
</comment>
<dbReference type="InterPro" id="IPR057563">
    <property type="entry name" value="Sema5A/B-like_TSP-1"/>
</dbReference>
<dbReference type="OrthoDB" id="6134612at2759"/>
<name>A0A8S3YVK2_9EUPU</name>
<dbReference type="GO" id="GO:0005886">
    <property type="term" value="C:plasma membrane"/>
    <property type="evidence" value="ECO:0007669"/>
    <property type="project" value="TreeGrafter"/>
</dbReference>
<evidence type="ECO:0000256" key="6">
    <source>
        <dbReference type="ARBA" id="ARBA00022989"/>
    </source>
</evidence>
<dbReference type="InterPro" id="IPR002165">
    <property type="entry name" value="Plexin_repeat"/>
</dbReference>
<evidence type="ECO:0000259" key="11">
    <source>
        <dbReference type="PROSITE" id="PS51004"/>
    </source>
</evidence>
<dbReference type="SUPFAM" id="SSF103575">
    <property type="entry name" value="Plexin repeat"/>
    <property type="match status" value="1"/>
</dbReference>
<keyword evidence="13" id="KW-1185">Reference proteome</keyword>
<accession>A0A8S3YVK2</accession>
<keyword evidence="2" id="KW-0812">Transmembrane</keyword>
<dbReference type="SUPFAM" id="SSF101912">
    <property type="entry name" value="Sema domain"/>
    <property type="match status" value="1"/>
</dbReference>
<dbReference type="InterPro" id="IPR016201">
    <property type="entry name" value="PSI"/>
</dbReference>
<keyword evidence="5" id="KW-0524">Neurogenesis</keyword>
<dbReference type="SMART" id="SM00423">
    <property type="entry name" value="PSI"/>
    <property type="match status" value="1"/>
</dbReference>
<organism evidence="12 13">
    <name type="scientific">Candidula unifasciata</name>
    <dbReference type="NCBI Taxonomy" id="100452"/>
    <lineage>
        <taxon>Eukaryota</taxon>
        <taxon>Metazoa</taxon>
        <taxon>Spiralia</taxon>
        <taxon>Lophotrochozoa</taxon>
        <taxon>Mollusca</taxon>
        <taxon>Gastropoda</taxon>
        <taxon>Heterobranchia</taxon>
        <taxon>Euthyneura</taxon>
        <taxon>Panpulmonata</taxon>
        <taxon>Eupulmonata</taxon>
        <taxon>Stylommatophora</taxon>
        <taxon>Helicina</taxon>
        <taxon>Helicoidea</taxon>
        <taxon>Geomitridae</taxon>
        <taxon>Candidula</taxon>
    </lineage>
</organism>
<dbReference type="SUPFAM" id="SSF82895">
    <property type="entry name" value="TSP-1 type 1 repeat"/>
    <property type="match status" value="3"/>
</dbReference>
<dbReference type="InterPro" id="IPR036383">
    <property type="entry name" value="TSP1_rpt_sf"/>
</dbReference>
<dbReference type="InterPro" id="IPR000884">
    <property type="entry name" value="TSP1_rpt"/>
</dbReference>
<comment type="caution">
    <text evidence="10">Lacks conserved residue(s) required for the propagation of feature annotation.</text>
</comment>
<keyword evidence="8" id="KW-1015">Disulfide bond</keyword>
<evidence type="ECO:0000256" key="7">
    <source>
        <dbReference type="ARBA" id="ARBA00023136"/>
    </source>
</evidence>
<proteinExistence type="predicted"/>
<evidence type="ECO:0000256" key="2">
    <source>
        <dbReference type="ARBA" id="ARBA00022692"/>
    </source>
</evidence>
<dbReference type="FunFam" id="2.20.100.10:FF:000021">
    <property type="entry name" value="semaphorin-5B isoform X1"/>
    <property type="match status" value="1"/>
</dbReference>
<dbReference type="PRINTS" id="PR01705">
    <property type="entry name" value="TSP1REPEAT"/>
</dbReference>
<dbReference type="SMART" id="SM00209">
    <property type="entry name" value="TSP1"/>
    <property type="match status" value="3"/>
</dbReference>
<dbReference type="Pfam" id="PF00090">
    <property type="entry name" value="TSP_1"/>
    <property type="match status" value="2"/>
</dbReference>
<dbReference type="InterPro" id="IPR027231">
    <property type="entry name" value="Semaphorin"/>
</dbReference>
<keyword evidence="4" id="KW-0221">Differentiation</keyword>
<protein>
    <recommendedName>
        <fullName evidence="11">Sema domain-containing protein</fullName>
    </recommendedName>
</protein>
<keyword evidence="6" id="KW-1133">Transmembrane helix</keyword>
<evidence type="ECO:0000256" key="4">
    <source>
        <dbReference type="ARBA" id="ARBA00022782"/>
    </source>
</evidence>
<reference evidence="12" key="1">
    <citation type="submission" date="2021-04" db="EMBL/GenBank/DDBJ databases">
        <authorList>
            <consortium name="Molecular Ecology Group"/>
        </authorList>
    </citation>
    <scope>NUCLEOTIDE SEQUENCE</scope>
</reference>
<dbReference type="FunFam" id="2.20.100.10:FF:000002">
    <property type="entry name" value="Unc-5 netrin receptor C"/>
    <property type="match status" value="1"/>
</dbReference>
<dbReference type="Gene3D" id="3.30.1680.10">
    <property type="entry name" value="ligand-binding face of the semaphorins, domain 2"/>
    <property type="match status" value="1"/>
</dbReference>
<keyword evidence="7" id="KW-0472">Membrane</keyword>
<evidence type="ECO:0000256" key="8">
    <source>
        <dbReference type="ARBA" id="ARBA00023157"/>
    </source>
</evidence>
<feature type="domain" description="Sema" evidence="11">
    <location>
        <begin position="1"/>
        <end position="129"/>
    </location>
</feature>
<dbReference type="GO" id="GO:0030215">
    <property type="term" value="F:semaphorin receptor binding"/>
    <property type="evidence" value="ECO:0007669"/>
    <property type="project" value="InterPro"/>
</dbReference>
<dbReference type="InterPro" id="IPR015943">
    <property type="entry name" value="WD40/YVTN_repeat-like_dom_sf"/>
</dbReference>
<evidence type="ECO:0000313" key="13">
    <source>
        <dbReference type="Proteomes" id="UP000678393"/>
    </source>
</evidence>
<dbReference type="PANTHER" id="PTHR11036">
    <property type="entry name" value="SEMAPHORIN"/>
    <property type="match status" value="1"/>
</dbReference>
<dbReference type="InterPro" id="IPR001627">
    <property type="entry name" value="Semap_dom"/>
</dbReference>
<evidence type="ECO:0000313" key="12">
    <source>
        <dbReference type="EMBL" id="CAG5120984.1"/>
    </source>
</evidence>
<dbReference type="PROSITE" id="PS50092">
    <property type="entry name" value="TSP1"/>
    <property type="match status" value="3"/>
</dbReference>
<keyword evidence="3" id="KW-0677">Repeat</keyword>
<evidence type="ECO:0000256" key="1">
    <source>
        <dbReference type="ARBA" id="ARBA00004167"/>
    </source>
</evidence>
<dbReference type="InterPro" id="IPR036352">
    <property type="entry name" value="Semap_dom_sf"/>
</dbReference>
<dbReference type="Pfam" id="PF23260">
    <property type="entry name" value="TSP1_2"/>
    <property type="match status" value="1"/>
</dbReference>
<evidence type="ECO:0000256" key="9">
    <source>
        <dbReference type="ARBA" id="ARBA00023180"/>
    </source>
</evidence>
<dbReference type="Gene3D" id="2.20.100.10">
    <property type="entry name" value="Thrombospondin type-1 (TSP1) repeat"/>
    <property type="match status" value="3"/>
</dbReference>
<dbReference type="AlphaFoldDB" id="A0A8S3YVK2"/>